<dbReference type="AlphaFoldDB" id="W6UQT6"/>
<dbReference type="SUPFAM" id="SSF117281">
    <property type="entry name" value="Kelch motif"/>
    <property type="match status" value="1"/>
</dbReference>
<keyword evidence="2" id="KW-0677">Repeat</keyword>
<dbReference type="KEGG" id="egl:EGR_04505"/>
<dbReference type="Proteomes" id="UP000019149">
    <property type="component" value="Unassembled WGS sequence"/>
</dbReference>
<dbReference type="OMA" id="LHITIEC"/>
<dbReference type="EMBL" id="APAU02000028">
    <property type="protein sequence ID" value="EUB60672.1"/>
    <property type="molecule type" value="Genomic_DNA"/>
</dbReference>
<evidence type="ECO:0000256" key="2">
    <source>
        <dbReference type="ARBA" id="ARBA00022737"/>
    </source>
</evidence>
<dbReference type="PANTHER" id="PTHR24412">
    <property type="entry name" value="KELCH PROTEIN"/>
    <property type="match status" value="1"/>
</dbReference>
<dbReference type="InterPro" id="IPR015915">
    <property type="entry name" value="Kelch-typ_b-propeller"/>
</dbReference>
<name>W6UQT6_ECHGR</name>
<reference evidence="3 4" key="1">
    <citation type="journal article" date="2013" name="Nat. Genet.">
        <title>The genome of the hydatid tapeworm Echinococcus granulosus.</title>
        <authorList>
            <person name="Zheng H."/>
            <person name="Zhang W."/>
            <person name="Zhang L."/>
            <person name="Zhang Z."/>
            <person name="Li J."/>
            <person name="Lu G."/>
            <person name="Zhu Y."/>
            <person name="Wang Y."/>
            <person name="Huang Y."/>
            <person name="Liu J."/>
            <person name="Kang H."/>
            <person name="Chen J."/>
            <person name="Wang L."/>
            <person name="Chen A."/>
            <person name="Yu S."/>
            <person name="Gao Z."/>
            <person name="Jin L."/>
            <person name="Gu W."/>
            <person name="Wang Z."/>
            <person name="Zhao L."/>
            <person name="Shi B."/>
            <person name="Wen H."/>
            <person name="Lin R."/>
            <person name="Jones M.K."/>
            <person name="Brejova B."/>
            <person name="Vinar T."/>
            <person name="Zhao G."/>
            <person name="McManus D.P."/>
            <person name="Chen Z."/>
            <person name="Zhou Y."/>
            <person name="Wang S."/>
        </authorList>
    </citation>
    <scope>NUCLEOTIDE SEQUENCE [LARGE SCALE GENOMIC DNA]</scope>
</reference>
<accession>W6UQT6</accession>
<keyword evidence="1" id="KW-0880">Kelch repeat</keyword>
<evidence type="ECO:0000256" key="1">
    <source>
        <dbReference type="ARBA" id="ARBA00022441"/>
    </source>
</evidence>
<gene>
    <name evidence="3" type="ORF">EGR_04505</name>
</gene>
<evidence type="ECO:0000313" key="4">
    <source>
        <dbReference type="Proteomes" id="UP000019149"/>
    </source>
</evidence>
<dbReference type="RefSeq" id="XP_024351868.1">
    <property type="nucleotide sequence ID" value="XM_024493754.1"/>
</dbReference>
<protein>
    <recommendedName>
        <fullName evidence="5">Kelch-like protein</fullName>
    </recommendedName>
</protein>
<dbReference type="InterPro" id="IPR011333">
    <property type="entry name" value="SKP1/BTB/POZ_sf"/>
</dbReference>
<proteinExistence type="predicted"/>
<evidence type="ECO:0008006" key="5">
    <source>
        <dbReference type="Google" id="ProtNLM"/>
    </source>
</evidence>
<dbReference type="SUPFAM" id="SSF54695">
    <property type="entry name" value="POZ domain"/>
    <property type="match status" value="1"/>
</dbReference>
<dbReference type="GeneID" id="36340220"/>
<organism evidence="3 4">
    <name type="scientific">Echinococcus granulosus</name>
    <name type="common">Hydatid tapeworm</name>
    <dbReference type="NCBI Taxonomy" id="6210"/>
    <lineage>
        <taxon>Eukaryota</taxon>
        <taxon>Metazoa</taxon>
        <taxon>Spiralia</taxon>
        <taxon>Lophotrochozoa</taxon>
        <taxon>Platyhelminthes</taxon>
        <taxon>Cestoda</taxon>
        <taxon>Eucestoda</taxon>
        <taxon>Cyclophyllidea</taxon>
        <taxon>Taeniidae</taxon>
        <taxon>Echinococcus</taxon>
        <taxon>Echinococcus granulosus group</taxon>
    </lineage>
</organism>
<dbReference type="STRING" id="6210.W6UQT6"/>
<dbReference type="PANTHER" id="PTHR24412:SF441">
    <property type="entry name" value="KELCH-LIKE PROTEIN 28"/>
    <property type="match status" value="1"/>
</dbReference>
<comment type="caution">
    <text evidence="3">The sequence shown here is derived from an EMBL/GenBank/DDBJ whole genome shotgun (WGS) entry which is preliminary data.</text>
</comment>
<dbReference type="Gene3D" id="3.30.710.10">
    <property type="entry name" value="Potassium Channel Kv1.1, Chain A"/>
    <property type="match status" value="1"/>
</dbReference>
<dbReference type="CTD" id="36340220"/>
<keyword evidence="4" id="KW-1185">Reference proteome</keyword>
<sequence>MALATRDTIVVDVAMVWHTHSFVGIELVDMEITLRLLARGRQLRGGTPTHRRRHVSTFDESIIISESIVEAAINYAYTGSITISAANVTRIYLLAHNLGSDTIVKWCVDFLRTRWVKLFWELQPTVLRTSLDNVSEVWSVANVAPNRGLMELCVPLMTNHFEALCLQTISKWRDAGRSGCDMEERTKAFAMMVSKLNVNKLSPPCQTEYWKFVEKYSGMLAAGEQRERVNSLRDAHSTSSMPRACHGSSAVNIPAIRIVVVGGSHNYYSNYLLNSAQLLIEDPLDESRWRWIELNPMLEGRSRPGIAYFNGCVVVAGGQSGKLHITIECLPLTSIEQPTARWTRLHGVDKLFPIFTSLVTFNNRLIMLDGFFVPTL</sequence>
<dbReference type="Gene3D" id="2.120.10.80">
    <property type="entry name" value="Kelch-type beta propeller"/>
    <property type="match status" value="1"/>
</dbReference>
<evidence type="ECO:0000313" key="3">
    <source>
        <dbReference type="EMBL" id="EUB60672.1"/>
    </source>
</evidence>